<dbReference type="EMBL" id="BSRZ01000007">
    <property type="protein sequence ID" value="GLW65089.1"/>
    <property type="molecule type" value="Genomic_DNA"/>
</dbReference>
<comment type="caution">
    <text evidence="4">The sequence shown here is derived from an EMBL/GenBank/DDBJ whole genome shotgun (WGS) entry which is preliminary data.</text>
</comment>
<dbReference type="RefSeq" id="WP_067908428.1">
    <property type="nucleotide sequence ID" value="NZ_BSRZ01000007.1"/>
</dbReference>
<keyword evidence="2" id="KW-0732">Signal</keyword>
<dbReference type="Proteomes" id="UP001165124">
    <property type="component" value="Unassembled WGS sequence"/>
</dbReference>
<evidence type="ECO:0000313" key="4">
    <source>
        <dbReference type="EMBL" id="GLW65089.1"/>
    </source>
</evidence>
<dbReference type="PANTHER" id="PTHR43662">
    <property type="match status" value="1"/>
</dbReference>
<evidence type="ECO:0000259" key="3">
    <source>
        <dbReference type="Pfam" id="PF09362"/>
    </source>
</evidence>
<feature type="domain" description="DUF1996" evidence="3">
    <location>
        <begin position="219"/>
        <end position="446"/>
    </location>
</feature>
<reference evidence="4" key="1">
    <citation type="submission" date="2023-02" db="EMBL/GenBank/DDBJ databases">
        <title>Actinomadura rubrobrunea NBRC 14622.</title>
        <authorList>
            <person name="Ichikawa N."/>
            <person name="Sato H."/>
            <person name="Tonouchi N."/>
        </authorList>
    </citation>
    <scope>NUCLEOTIDE SEQUENCE</scope>
    <source>
        <strain evidence="4">NBRC 14622</strain>
    </source>
</reference>
<feature type="compositionally biased region" description="Gly residues" evidence="1">
    <location>
        <begin position="148"/>
        <end position="164"/>
    </location>
</feature>
<accession>A0A9W6UVI4</accession>
<gene>
    <name evidence="4" type="ORF">Arub01_33330</name>
</gene>
<organism evidence="4 5">
    <name type="scientific">Actinomadura rubrobrunea</name>
    <dbReference type="NCBI Taxonomy" id="115335"/>
    <lineage>
        <taxon>Bacteria</taxon>
        <taxon>Bacillati</taxon>
        <taxon>Actinomycetota</taxon>
        <taxon>Actinomycetes</taxon>
        <taxon>Streptosporangiales</taxon>
        <taxon>Thermomonosporaceae</taxon>
        <taxon>Actinomadura</taxon>
    </lineage>
</organism>
<dbReference type="AlphaFoldDB" id="A0A9W6UVI4"/>
<dbReference type="PANTHER" id="PTHR43662:SF3">
    <property type="entry name" value="DOMAIN PROTEIN, PUTATIVE (AFU_ORTHOLOGUE AFUA_6G11970)-RELATED"/>
    <property type="match status" value="1"/>
</dbReference>
<evidence type="ECO:0000256" key="2">
    <source>
        <dbReference type="SAM" id="SignalP"/>
    </source>
</evidence>
<dbReference type="InterPro" id="IPR018535">
    <property type="entry name" value="DUF1996"/>
</dbReference>
<evidence type="ECO:0000256" key="1">
    <source>
        <dbReference type="SAM" id="MobiDB-lite"/>
    </source>
</evidence>
<protein>
    <recommendedName>
        <fullName evidence="3">DUF1996 domain-containing protein</fullName>
    </recommendedName>
</protein>
<keyword evidence="5" id="KW-1185">Reference proteome</keyword>
<sequence length="466" mass="49792">MRFARRPRAFLSTVALTAGGGVVLATLSGAGPATAASHSAGAPRALSVNCPDVASRLPAVPAKARAEVDRNLMQLNIQIQEANNRLVTSAGEGGPDFAQNAVLGPLRDKRLATINRIATAIGRVAERPAGLDALAACTLNGAPNAGAGQGGGTGNGMGNGGEQGNGEQQLRPVASDFIDIRRVRPNVRRPKVKRGGSRGTFTSRCGRNKNGHYNSDNFITAPGVVNGAHHTHDYVGNKSTDGFSTDESLARAGTTCKAGDKSTYFWPVLRLRSPNDPPQNDQSAADLNVGRIQVPASVKLEFRGNPRAKVTAMPRFMRVITGDAKAATNGPANARAAWTCSGFTDRVVTDKYPICPKGSRLTRILDFPSCWDGRNTDSANHRTHVVFPRANGACPRGTRPVPQLRMTISYKINLTKAQIRKGRVYALDSFPEQLHNPITDHGDFVNVMPRQLMRFAVFCINSGKRC</sequence>
<evidence type="ECO:0000313" key="5">
    <source>
        <dbReference type="Proteomes" id="UP001165124"/>
    </source>
</evidence>
<proteinExistence type="predicted"/>
<feature type="signal peptide" evidence="2">
    <location>
        <begin position="1"/>
        <end position="35"/>
    </location>
</feature>
<name>A0A9W6UVI4_9ACTN</name>
<feature type="region of interest" description="Disordered" evidence="1">
    <location>
        <begin position="148"/>
        <end position="167"/>
    </location>
</feature>
<feature type="chain" id="PRO_5040930595" description="DUF1996 domain-containing protein" evidence="2">
    <location>
        <begin position="36"/>
        <end position="466"/>
    </location>
</feature>
<dbReference type="Pfam" id="PF09362">
    <property type="entry name" value="DUF1996"/>
    <property type="match status" value="1"/>
</dbReference>